<gene>
    <name evidence="6" type="ORF">A6F49_04115</name>
</gene>
<keyword evidence="1" id="KW-0678">Repressor</keyword>
<dbReference type="InterPro" id="IPR028082">
    <property type="entry name" value="Peripla_BP_I"/>
</dbReference>
<evidence type="ECO:0000256" key="3">
    <source>
        <dbReference type="ARBA" id="ARBA00023125"/>
    </source>
</evidence>
<dbReference type="EMBL" id="LXEY01000007">
    <property type="protein sequence ID" value="OAV62852.1"/>
    <property type="molecule type" value="Genomic_DNA"/>
</dbReference>
<feature type="domain" description="HTH lacI-type" evidence="5">
    <location>
        <begin position="15"/>
        <end position="71"/>
    </location>
</feature>
<organism evidence="6 7">
    <name type="scientific">Enteractinococcus helveticum</name>
    <dbReference type="NCBI Taxonomy" id="1837282"/>
    <lineage>
        <taxon>Bacteria</taxon>
        <taxon>Bacillati</taxon>
        <taxon>Actinomycetota</taxon>
        <taxon>Actinomycetes</taxon>
        <taxon>Micrococcales</taxon>
        <taxon>Micrococcaceae</taxon>
    </lineage>
</organism>
<protein>
    <submittedName>
        <fullName evidence="6">LacI family transcriptional regulator</fullName>
    </submittedName>
</protein>
<dbReference type="OrthoDB" id="37081at2"/>
<dbReference type="STRING" id="1837282.A6F49_04115"/>
<dbReference type="PANTHER" id="PTHR30146:SF148">
    <property type="entry name" value="HTH-TYPE TRANSCRIPTIONAL REPRESSOR PURR-RELATED"/>
    <property type="match status" value="1"/>
</dbReference>
<dbReference type="Proteomes" id="UP000078292">
    <property type="component" value="Unassembled WGS sequence"/>
</dbReference>
<comment type="caution">
    <text evidence="6">The sequence shown here is derived from an EMBL/GenBank/DDBJ whole genome shotgun (WGS) entry which is preliminary data.</text>
</comment>
<dbReference type="SMART" id="SM00354">
    <property type="entry name" value="HTH_LACI"/>
    <property type="match status" value="1"/>
</dbReference>
<proteinExistence type="predicted"/>
<dbReference type="AlphaFoldDB" id="A0A1B7M2M3"/>
<dbReference type="GO" id="GO:0003700">
    <property type="term" value="F:DNA-binding transcription factor activity"/>
    <property type="evidence" value="ECO:0007669"/>
    <property type="project" value="TreeGrafter"/>
</dbReference>
<dbReference type="CDD" id="cd01392">
    <property type="entry name" value="HTH_LacI"/>
    <property type="match status" value="1"/>
</dbReference>
<dbReference type="PROSITE" id="PS50932">
    <property type="entry name" value="HTH_LACI_2"/>
    <property type="match status" value="1"/>
</dbReference>
<dbReference type="SUPFAM" id="SSF53822">
    <property type="entry name" value="Periplasmic binding protein-like I"/>
    <property type="match status" value="1"/>
</dbReference>
<evidence type="ECO:0000259" key="5">
    <source>
        <dbReference type="PROSITE" id="PS50932"/>
    </source>
</evidence>
<dbReference type="InterPro" id="IPR001761">
    <property type="entry name" value="Peripla_BP/Lac1_sug-bd_dom"/>
</dbReference>
<accession>A0A1B7M2M3</accession>
<evidence type="ECO:0000256" key="1">
    <source>
        <dbReference type="ARBA" id="ARBA00022491"/>
    </source>
</evidence>
<evidence type="ECO:0000313" key="6">
    <source>
        <dbReference type="EMBL" id="OAV62852.1"/>
    </source>
</evidence>
<dbReference type="Pfam" id="PF00356">
    <property type="entry name" value="LacI"/>
    <property type="match status" value="1"/>
</dbReference>
<reference evidence="6 7" key="1">
    <citation type="submission" date="2016-04" db="EMBL/GenBank/DDBJ databases">
        <title>First whole genome shotgun sequence of the bacterium Enteractinococcus sp. strain UASWS1574.</title>
        <authorList>
            <person name="Crovadore J."/>
            <person name="Chablais R."/>
            <person name="Lefort F."/>
        </authorList>
    </citation>
    <scope>NUCLEOTIDE SEQUENCE [LARGE SCALE GENOMIC DNA]</scope>
    <source>
        <strain evidence="6 7">UASWS1574</strain>
    </source>
</reference>
<dbReference type="Gene3D" id="1.10.260.40">
    <property type="entry name" value="lambda repressor-like DNA-binding domains"/>
    <property type="match status" value="1"/>
</dbReference>
<dbReference type="GO" id="GO:0000976">
    <property type="term" value="F:transcription cis-regulatory region binding"/>
    <property type="evidence" value="ECO:0007669"/>
    <property type="project" value="TreeGrafter"/>
</dbReference>
<evidence type="ECO:0000256" key="4">
    <source>
        <dbReference type="ARBA" id="ARBA00023163"/>
    </source>
</evidence>
<dbReference type="InterPro" id="IPR000843">
    <property type="entry name" value="HTH_LacI"/>
</dbReference>
<evidence type="ECO:0000313" key="7">
    <source>
        <dbReference type="Proteomes" id="UP000078292"/>
    </source>
</evidence>
<sequence length="348" mass="37135">MSNETEPAPAAHGQPTLKAIADAVGVHVSTVSRALKRDPESPDASKSVRRIHRIAEQMGYRPNLMAAGLRTNRSYTIGVVMPRLTDVVIAQTCEAIEEAATAAGYQILLATPPDEVNAQLQSIQMLASRRIDGLIVSSIHLDRPDMVEEILRAGIPTIAVNRRADGKLHAVTTDDYHGGYLAGEHLVNLGHRRIGIVAGPRHASTAWDRTQGCIEAITSRGIEVDEELIVHTDFEVQGGISGAHRLLNLADPPTAIFAVNDTAAIGVAGAVRDRGLSIPRDISLVGYNDIPLVSQLPVPFTTISSPAAPMGSVALQQLLRGINEGEMSSLKLPVSLIVRASTTVPRQN</sequence>
<keyword evidence="2" id="KW-0805">Transcription regulation</keyword>
<dbReference type="RefSeq" id="WP_043056088.1">
    <property type="nucleotide sequence ID" value="NZ_LXEY01000007.1"/>
</dbReference>
<dbReference type="Gene3D" id="3.40.50.2300">
    <property type="match status" value="2"/>
</dbReference>
<dbReference type="PANTHER" id="PTHR30146">
    <property type="entry name" value="LACI-RELATED TRANSCRIPTIONAL REPRESSOR"/>
    <property type="match status" value="1"/>
</dbReference>
<keyword evidence="4" id="KW-0804">Transcription</keyword>
<evidence type="ECO:0000256" key="2">
    <source>
        <dbReference type="ARBA" id="ARBA00023015"/>
    </source>
</evidence>
<keyword evidence="7" id="KW-1185">Reference proteome</keyword>
<keyword evidence="3" id="KW-0238">DNA-binding</keyword>
<dbReference type="SUPFAM" id="SSF47413">
    <property type="entry name" value="lambda repressor-like DNA-binding domains"/>
    <property type="match status" value="1"/>
</dbReference>
<name>A0A1B7M2M3_9MICC</name>
<dbReference type="InterPro" id="IPR010982">
    <property type="entry name" value="Lambda_DNA-bd_dom_sf"/>
</dbReference>
<dbReference type="Pfam" id="PF00532">
    <property type="entry name" value="Peripla_BP_1"/>
    <property type="match status" value="1"/>
</dbReference>